<evidence type="ECO:0000256" key="1">
    <source>
        <dbReference type="SAM" id="MobiDB-lite"/>
    </source>
</evidence>
<keyword evidence="2" id="KW-1133">Transmembrane helix</keyword>
<gene>
    <name evidence="3" type="ORF">BFW38_09635</name>
</gene>
<feature type="transmembrane region" description="Helical" evidence="2">
    <location>
        <begin position="82"/>
        <end position="103"/>
    </location>
</feature>
<dbReference type="EMBL" id="MDTQ01000001">
    <property type="protein sequence ID" value="ODC03762.1"/>
    <property type="molecule type" value="Genomic_DNA"/>
</dbReference>
<keyword evidence="2" id="KW-0472">Membrane</keyword>
<dbReference type="STRING" id="197479.BFW38_09635"/>
<evidence type="ECO:0000256" key="2">
    <source>
        <dbReference type="SAM" id="Phobius"/>
    </source>
</evidence>
<protein>
    <submittedName>
        <fullName evidence="3">Uncharacterized protein</fullName>
    </submittedName>
</protein>
<organism evidence="3 4">
    <name type="scientific">Terasakiispira papahanaumokuakeensis</name>
    <dbReference type="NCBI Taxonomy" id="197479"/>
    <lineage>
        <taxon>Bacteria</taxon>
        <taxon>Pseudomonadati</taxon>
        <taxon>Pseudomonadota</taxon>
        <taxon>Gammaproteobacteria</taxon>
        <taxon>Oceanospirillales</taxon>
        <taxon>Terasakiispira</taxon>
    </lineage>
</organism>
<feature type="region of interest" description="Disordered" evidence="1">
    <location>
        <begin position="1"/>
        <end position="26"/>
    </location>
</feature>
<keyword evidence="2" id="KW-0812">Transmembrane</keyword>
<accession>A0A1E2VA75</accession>
<dbReference type="Proteomes" id="UP000094291">
    <property type="component" value="Unassembled WGS sequence"/>
</dbReference>
<dbReference type="AlphaFoldDB" id="A0A1E2VA75"/>
<evidence type="ECO:0000313" key="4">
    <source>
        <dbReference type="Proteomes" id="UP000094291"/>
    </source>
</evidence>
<proteinExistence type="predicted"/>
<dbReference type="RefSeq" id="WP_068998257.1">
    <property type="nucleotide sequence ID" value="NZ_MDTQ01000001.1"/>
</dbReference>
<sequence length="637" mass="72047">MRWNIFRRKPQHRDQKGGDGSPGVSLAREGNEQIQRLSEAVEKEPWSINFLQLIWTAGPVTVIGLYGGYYVGYGKAPPAQTLIYFTSFTVLSGVLGLLAKVIYNMTRGQEREDAEENFRETIDKLADLILGVRDLIVDSQDGEARQREAALQLLRKVNLSAEGVAFACQELTGDAELARLLSRIDTYRRAGLYSRVKDLETSYRERIETALVYLQESSPEAASVLRERFQGKAPHLERGVPRDEHFIERTLAAIEEDNDLIMTLQDVEEMLILAFEMLCGREIPMLTFHYSGRWRLAKALDTLEDRRSRYRIAQARGSNRIRALASYLVDQDIASTERLPSGLAAETLCERLDEVLTELAARVHHLASQVRRGWLQELPELRRLSDILGASAKLYKSARTAYQQVGKAHAALLEASEEWNRLSQDLAIDSSRLHLGPGRRGLRIIERVTRLDNEQRLEISAQLAHYMRGEQVERRGRRLFTRRNGSVRALTIESAKRLAIEIAVVMEPYIHLSRPMVQRGFESTNATYLGGLEPDMSASEKVALGMSMAKEVEQDLGPPAEHLAVVLVRHYQVALSEGAQEFLHSTYGARRKVLEVIGNYSPGEARAVSFLSLRPPLVPKPRQEWYRALVRARQQLG</sequence>
<reference evidence="3 4" key="1">
    <citation type="submission" date="2016-08" db="EMBL/GenBank/DDBJ databases">
        <authorList>
            <person name="Seilhamer J.J."/>
        </authorList>
    </citation>
    <scope>NUCLEOTIDE SEQUENCE [LARGE SCALE GENOMIC DNA]</scope>
    <source>
        <strain evidence="3 4">PH27A</strain>
    </source>
</reference>
<feature type="transmembrane region" description="Helical" evidence="2">
    <location>
        <begin position="50"/>
        <end position="70"/>
    </location>
</feature>
<feature type="compositionally biased region" description="Basic residues" evidence="1">
    <location>
        <begin position="1"/>
        <end position="11"/>
    </location>
</feature>
<comment type="caution">
    <text evidence="3">The sequence shown here is derived from an EMBL/GenBank/DDBJ whole genome shotgun (WGS) entry which is preliminary data.</text>
</comment>
<keyword evidence="4" id="KW-1185">Reference proteome</keyword>
<name>A0A1E2VA75_9GAMM</name>
<evidence type="ECO:0000313" key="3">
    <source>
        <dbReference type="EMBL" id="ODC03762.1"/>
    </source>
</evidence>